<evidence type="ECO:0000313" key="4">
    <source>
        <dbReference type="Proteomes" id="UP001060275"/>
    </source>
</evidence>
<sequence>MSDSDNPFVIYPDPRLLEPAMARPVDAALCSIGARLLQAGREVQAYGLAAVHIGHVAPVVLVSVADPSHRDYRLLYNPRILQTGGDDVIGKEGSVSMPGIEIDVSRPNVVNVGYDDEQGQPATLDLTGFAARVAQHEIDQVNGIFFLSRVSRLKREAAIKRFSKLGRRMG</sequence>
<feature type="active site" evidence="2">
    <location>
        <position position="137"/>
    </location>
</feature>
<evidence type="ECO:0000256" key="2">
    <source>
        <dbReference type="HAMAP-Rule" id="MF_00163"/>
    </source>
</evidence>
<comment type="similarity">
    <text evidence="1 2">Belongs to the polypeptide deformylase family.</text>
</comment>
<dbReference type="AlphaFoldDB" id="A0A9Q4ALD5"/>
<dbReference type="EMBL" id="JAMWDU010000001">
    <property type="protein sequence ID" value="MCP8885736.1"/>
    <property type="molecule type" value="Genomic_DNA"/>
</dbReference>
<name>A0A9Q4ALD5_9HYPH</name>
<comment type="caution">
    <text evidence="3">The sequence shown here is derived from an EMBL/GenBank/DDBJ whole genome shotgun (WGS) entry which is preliminary data.</text>
</comment>
<dbReference type="SUPFAM" id="SSF56420">
    <property type="entry name" value="Peptide deformylase"/>
    <property type="match status" value="1"/>
</dbReference>
<protein>
    <recommendedName>
        <fullName evidence="2">Peptide deformylase-like</fullName>
    </recommendedName>
    <alternativeName>
        <fullName evidence="2">Polypeptide deformylase-like</fullName>
    </alternativeName>
</protein>
<dbReference type="Pfam" id="PF01327">
    <property type="entry name" value="Pep_deformylase"/>
    <property type="match status" value="1"/>
</dbReference>
<accession>A0A9Q4ALD5</accession>
<gene>
    <name evidence="3" type="ORF">NF348_01310</name>
</gene>
<dbReference type="RefSeq" id="WP_254673054.1">
    <property type="nucleotide sequence ID" value="NZ_JAMWDU010000001.1"/>
</dbReference>
<reference evidence="3" key="1">
    <citation type="submission" date="2022-06" db="EMBL/GenBank/DDBJ databases">
        <title>Devosia sp. XJ19-45 genome assembly.</title>
        <authorList>
            <person name="Li B."/>
            <person name="Cai M."/>
            <person name="Nie G."/>
            <person name="Li W."/>
        </authorList>
    </citation>
    <scope>NUCLEOTIDE SEQUENCE</scope>
    <source>
        <strain evidence="3">XJ19-45</strain>
    </source>
</reference>
<evidence type="ECO:0000256" key="1">
    <source>
        <dbReference type="ARBA" id="ARBA00010759"/>
    </source>
</evidence>
<comment type="caution">
    <text evidence="2">Lacks conserved residue(s) required for the propagation of feature annotation.</text>
</comment>
<dbReference type="PRINTS" id="PR01576">
    <property type="entry name" value="PDEFORMYLASE"/>
</dbReference>
<dbReference type="HAMAP" id="MF_00163">
    <property type="entry name" value="Pep_deformylase"/>
    <property type="match status" value="1"/>
</dbReference>
<dbReference type="PIRSF" id="PIRSF004749">
    <property type="entry name" value="Pep_def"/>
    <property type="match status" value="1"/>
</dbReference>
<dbReference type="Gene3D" id="3.90.45.10">
    <property type="entry name" value="Peptide deformylase"/>
    <property type="match status" value="1"/>
</dbReference>
<keyword evidence="4" id="KW-1185">Reference proteome</keyword>
<dbReference type="InterPro" id="IPR036821">
    <property type="entry name" value="Peptide_deformylase_sf"/>
</dbReference>
<dbReference type="PANTHER" id="PTHR10458">
    <property type="entry name" value="PEPTIDE DEFORMYLASE"/>
    <property type="match status" value="1"/>
</dbReference>
<organism evidence="3 4">
    <name type="scientific">Devosia ureilytica</name>
    <dbReference type="NCBI Taxonomy" id="2952754"/>
    <lineage>
        <taxon>Bacteria</taxon>
        <taxon>Pseudomonadati</taxon>
        <taxon>Pseudomonadota</taxon>
        <taxon>Alphaproteobacteria</taxon>
        <taxon>Hyphomicrobiales</taxon>
        <taxon>Devosiaceae</taxon>
        <taxon>Devosia</taxon>
    </lineage>
</organism>
<dbReference type="Proteomes" id="UP001060275">
    <property type="component" value="Unassembled WGS sequence"/>
</dbReference>
<dbReference type="GO" id="GO:0042586">
    <property type="term" value="F:peptide deformylase activity"/>
    <property type="evidence" value="ECO:0007669"/>
    <property type="project" value="InterPro"/>
</dbReference>
<dbReference type="PANTHER" id="PTHR10458:SF22">
    <property type="entry name" value="PEPTIDE DEFORMYLASE"/>
    <property type="match status" value="1"/>
</dbReference>
<dbReference type="InterPro" id="IPR023635">
    <property type="entry name" value="Peptide_deformylase"/>
</dbReference>
<evidence type="ECO:0000313" key="3">
    <source>
        <dbReference type="EMBL" id="MCP8885736.1"/>
    </source>
</evidence>
<proteinExistence type="inferred from homology"/>